<reference evidence="2" key="1">
    <citation type="submission" date="2021-02" db="EMBL/GenBank/DDBJ databases">
        <authorList>
            <person name="Nowell W R."/>
        </authorList>
    </citation>
    <scope>NUCLEOTIDE SEQUENCE</scope>
</reference>
<feature type="compositionally biased region" description="Basic and acidic residues" evidence="1">
    <location>
        <begin position="50"/>
        <end position="64"/>
    </location>
</feature>
<dbReference type="AlphaFoldDB" id="A0A820Z253"/>
<evidence type="ECO:0000256" key="1">
    <source>
        <dbReference type="SAM" id="MobiDB-lite"/>
    </source>
</evidence>
<evidence type="ECO:0000313" key="3">
    <source>
        <dbReference type="EMBL" id="CAF5097784.1"/>
    </source>
</evidence>
<evidence type="ECO:0000313" key="2">
    <source>
        <dbReference type="EMBL" id="CAF4554105.1"/>
    </source>
</evidence>
<gene>
    <name evidence="3" type="ORF">GIL414_LOCUS62556</name>
    <name evidence="2" type="ORF">OVN521_LOCUS43351</name>
</gene>
<evidence type="ECO:0000313" key="4">
    <source>
        <dbReference type="Proteomes" id="UP000663866"/>
    </source>
</evidence>
<comment type="caution">
    <text evidence="2">The sequence shown here is derived from an EMBL/GenBank/DDBJ whole genome shotgun (WGS) entry which is preliminary data.</text>
</comment>
<dbReference type="Proteomes" id="UP000663866">
    <property type="component" value="Unassembled WGS sequence"/>
</dbReference>
<protein>
    <submittedName>
        <fullName evidence="2">Uncharacterized protein</fullName>
    </submittedName>
</protein>
<accession>A0A820Z253</accession>
<feature type="non-terminal residue" evidence="2">
    <location>
        <position position="86"/>
    </location>
</feature>
<organism evidence="2 4">
    <name type="scientific">Rotaria magnacalcarata</name>
    <dbReference type="NCBI Taxonomy" id="392030"/>
    <lineage>
        <taxon>Eukaryota</taxon>
        <taxon>Metazoa</taxon>
        <taxon>Spiralia</taxon>
        <taxon>Gnathifera</taxon>
        <taxon>Rotifera</taxon>
        <taxon>Eurotatoria</taxon>
        <taxon>Bdelloidea</taxon>
        <taxon>Philodinida</taxon>
        <taxon>Philodinidae</taxon>
        <taxon>Rotaria</taxon>
    </lineage>
</organism>
<feature type="compositionally biased region" description="Polar residues" evidence="1">
    <location>
        <begin position="65"/>
        <end position="86"/>
    </location>
</feature>
<sequence>MPTSSQSKILSVIDYQLVQKQPNGQDEVSKLNVHSSANKNSLNETKRRHSKDERRASIENKNGESNRATSPFNSNARRLSSSKNND</sequence>
<dbReference type="EMBL" id="CAJOBJ010252968">
    <property type="protein sequence ID" value="CAF5097784.1"/>
    <property type="molecule type" value="Genomic_DNA"/>
</dbReference>
<keyword evidence="4" id="KW-1185">Reference proteome</keyword>
<name>A0A820Z253_9BILA</name>
<dbReference type="EMBL" id="CAJOBG010061792">
    <property type="protein sequence ID" value="CAF4554105.1"/>
    <property type="molecule type" value="Genomic_DNA"/>
</dbReference>
<feature type="region of interest" description="Disordered" evidence="1">
    <location>
        <begin position="22"/>
        <end position="86"/>
    </location>
</feature>
<feature type="compositionally biased region" description="Polar residues" evidence="1">
    <location>
        <begin position="22"/>
        <end position="43"/>
    </location>
</feature>
<dbReference type="Proteomes" id="UP000681720">
    <property type="component" value="Unassembled WGS sequence"/>
</dbReference>
<proteinExistence type="predicted"/>